<dbReference type="RefSeq" id="XP_022308688.1">
    <property type="nucleotide sequence ID" value="XM_022452980.1"/>
</dbReference>
<evidence type="ECO:0000256" key="2">
    <source>
        <dbReference type="ARBA" id="ARBA00022499"/>
    </source>
</evidence>
<dbReference type="PANTHER" id="PTHR24113">
    <property type="entry name" value="RAN GTPASE-ACTIVATING PROTEIN 1"/>
    <property type="match status" value="1"/>
</dbReference>
<sequence length="1124" mass="129001">MADFSEKEYWLAKDIEQLFRKTVDPELLCDHLAGTCLTEDDVDRVSREVKNNGKSAAAGELLDRLRRRPNWVNYLVEACKHPELKLEHLAKLIKEKSTELKIKVTIKCSDGENCGEESSVAEASSSDQLVAKQVEEADTPLEQFLKTFKARVDPQDFLQYLTRFKEADQDAVKCKQRQQGRSEAAGELVSRLLGYKHWKGDLQEALSVPGSGLEDLRDTLSKIDDEEFWFQTKLQEAINASKSNPDISQKEKRKQIVQEFLHHLILDVKLEDPHKLEEAFRLTENVNAFLLKFEDGSLIITVRVSTVDSLEALHRLYLGGLLAEALRKDLLSESRVHYIKQVAEKIDIKSTEMKQYANFDNLEFDVEIDSLDIQYCQQRLILLKDVSIPATSIQSVAQFELSHKSSKTDPSIFSMIGPNMLPIIRTVLADPFVQCRYREIIPQLECSPTEMFPAKLIQWLYKELDTYVTSNIQSKMLLDLGSELAAAKEQPRCMFQIKHQKDNVEILISAEGRDRVFVMDINTWEGFVEDGIIEFSEEHQMYRFRSLLLEQYLIKKADPSSSKRVNPFFLILKMAENPTGFIESLAGFPAEPSEMKMEYLYLHYLLMKEVDPVRRLDALKTIVPSVGVWKINLREKPDAHQDILQILVLEKLIDNLETSFDENKVKLWDLSERLVRKGEQMADVRLKAPEKSTLPRMGCISIKLSGENLSPDEVDSFCSGLLQVSNLYMLDLSRTSKLKPEDYRHILKACRYTHLSSLVLNDISLVDQENPRPIGLQYLPNLKCLEMERCNLGDKGIHAMSSDFRALSKLTEISVAQNKITSSGIMELSALLMDKENLRILRVHENGVGFEGAVSLSVLFRNLPLLEVINLCNCKGLSDKGFELIVESLRGKNLMRMNVRNCSFTQRTAMTFFNLLKDMPHFQHLDYGCNSIGESFGTNTGISESFLEMMSCNKNSWDHLSLWNCKLGLTSVFSSNECLHHLSTLTDICLQENNLRDRHGICIGKYLKTSWHSLRVLNLRHNEIGDVGARTILEGVRANPNLKEFYLDRNVIKDFDLIIEMAHFFLDKKDEARLREMDVSYNDVSETNRYLERIRRSLKSEENVRFRDCDAYMEISTENRSLKV</sequence>
<keyword evidence="6" id="KW-0677">Repeat</keyword>
<dbReference type="Gene3D" id="3.80.10.10">
    <property type="entry name" value="Ribonuclease Inhibitor"/>
    <property type="match status" value="2"/>
</dbReference>
<evidence type="ECO:0000256" key="4">
    <source>
        <dbReference type="ARBA" id="ARBA00022588"/>
    </source>
</evidence>
<keyword evidence="1" id="KW-0343">GTPase activation</keyword>
<dbReference type="OrthoDB" id="120976at2759"/>
<dbReference type="RefSeq" id="XP_022308687.1">
    <property type="nucleotide sequence ID" value="XM_022452979.1"/>
</dbReference>
<dbReference type="InterPro" id="IPR027038">
    <property type="entry name" value="RanGap"/>
</dbReference>
<dbReference type="GeneID" id="111114601"/>
<evidence type="ECO:0000259" key="9">
    <source>
        <dbReference type="Pfam" id="PF16739"/>
    </source>
</evidence>
<organism evidence="10 13">
    <name type="scientific">Crassostrea virginica</name>
    <name type="common">Eastern oyster</name>
    <dbReference type="NCBI Taxonomy" id="6565"/>
    <lineage>
        <taxon>Eukaryota</taxon>
        <taxon>Metazoa</taxon>
        <taxon>Spiralia</taxon>
        <taxon>Lophotrochozoa</taxon>
        <taxon>Mollusca</taxon>
        <taxon>Bivalvia</taxon>
        <taxon>Autobranchia</taxon>
        <taxon>Pteriomorphia</taxon>
        <taxon>Ostreida</taxon>
        <taxon>Ostreoidea</taxon>
        <taxon>Ostreidae</taxon>
        <taxon>Crassostrea</taxon>
    </lineage>
</organism>
<evidence type="ECO:0000256" key="1">
    <source>
        <dbReference type="ARBA" id="ARBA00022468"/>
    </source>
</evidence>
<dbReference type="GO" id="GO:0005634">
    <property type="term" value="C:nucleus"/>
    <property type="evidence" value="ECO:0007669"/>
    <property type="project" value="TreeGrafter"/>
</dbReference>
<dbReference type="SUPFAM" id="SSF52047">
    <property type="entry name" value="RNI-like"/>
    <property type="match status" value="2"/>
</dbReference>
<dbReference type="Pfam" id="PF13516">
    <property type="entry name" value="LRR_6"/>
    <property type="match status" value="2"/>
</dbReference>
<dbReference type="GO" id="GO:0005096">
    <property type="term" value="F:GTPase activator activity"/>
    <property type="evidence" value="ECO:0007669"/>
    <property type="project" value="UniProtKB-KW"/>
</dbReference>
<evidence type="ECO:0000313" key="12">
    <source>
        <dbReference type="RefSeq" id="XP_022308688.1"/>
    </source>
</evidence>
<evidence type="ECO:0000256" key="8">
    <source>
        <dbReference type="ARBA" id="ARBA00022859"/>
    </source>
</evidence>
<dbReference type="KEGG" id="cvn:111114601"/>
<keyword evidence="3" id="KW-0597">Phosphoprotein</keyword>
<keyword evidence="7" id="KW-0832">Ubl conjugation</keyword>
<dbReference type="GO" id="GO:0045087">
    <property type="term" value="P:innate immune response"/>
    <property type="evidence" value="ECO:0007669"/>
    <property type="project" value="UniProtKB-KW"/>
</dbReference>
<dbReference type="Proteomes" id="UP000694844">
    <property type="component" value="Chromosome 9"/>
</dbReference>
<dbReference type="Gene3D" id="1.10.533.10">
    <property type="entry name" value="Death Domain, Fas"/>
    <property type="match status" value="2"/>
</dbReference>
<keyword evidence="10" id="KW-1185">Reference proteome</keyword>
<dbReference type="InterPro" id="IPR032675">
    <property type="entry name" value="LRR_dom_sf"/>
</dbReference>
<dbReference type="InterPro" id="IPR031964">
    <property type="entry name" value="CARD_dom"/>
</dbReference>
<dbReference type="GO" id="GO:0005829">
    <property type="term" value="C:cytosol"/>
    <property type="evidence" value="ECO:0007669"/>
    <property type="project" value="TreeGrafter"/>
</dbReference>
<evidence type="ECO:0000256" key="7">
    <source>
        <dbReference type="ARBA" id="ARBA00022843"/>
    </source>
</evidence>
<feature type="domain" description="Caspase recruitment" evidence="9">
    <location>
        <begin position="13"/>
        <end position="94"/>
    </location>
</feature>
<dbReference type="AlphaFoldDB" id="A0A8B8C0R3"/>
<proteinExistence type="predicted"/>
<dbReference type="PROSITE" id="PS51450">
    <property type="entry name" value="LRR"/>
    <property type="match status" value="1"/>
</dbReference>
<keyword evidence="5" id="KW-0433">Leucine-rich repeat</keyword>
<dbReference type="GO" id="GO:0031267">
    <property type="term" value="F:small GTPase binding"/>
    <property type="evidence" value="ECO:0007669"/>
    <property type="project" value="TreeGrafter"/>
</dbReference>
<evidence type="ECO:0000313" key="13">
    <source>
        <dbReference type="RefSeq" id="XP_022308689.1"/>
    </source>
</evidence>
<dbReference type="RefSeq" id="XP_022308689.1">
    <property type="nucleotide sequence ID" value="XM_022452981.1"/>
</dbReference>
<feature type="domain" description="Caspase recruitment" evidence="9">
    <location>
        <begin position="138"/>
        <end position="210"/>
    </location>
</feature>
<dbReference type="GO" id="GO:0006913">
    <property type="term" value="P:nucleocytoplasmic transport"/>
    <property type="evidence" value="ECO:0007669"/>
    <property type="project" value="TreeGrafter"/>
</dbReference>
<keyword evidence="8" id="KW-0391">Immunity</keyword>
<gene>
    <name evidence="11 12 13" type="primary">LOC111114601</name>
</gene>
<evidence type="ECO:0000256" key="6">
    <source>
        <dbReference type="ARBA" id="ARBA00022737"/>
    </source>
</evidence>
<dbReference type="Pfam" id="PF16739">
    <property type="entry name" value="CARD_2"/>
    <property type="match status" value="2"/>
</dbReference>
<evidence type="ECO:0000313" key="11">
    <source>
        <dbReference type="RefSeq" id="XP_022308687.1"/>
    </source>
</evidence>
<evidence type="ECO:0000256" key="5">
    <source>
        <dbReference type="ARBA" id="ARBA00022614"/>
    </source>
</evidence>
<dbReference type="InterPro" id="IPR001611">
    <property type="entry name" value="Leu-rich_rpt"/>
</dbReference>
<protein>
    <submittedName>
        <fullName evidence="11 12">Uncharacterized protein LOC111114601</fullName>
    </submittedName>
</protein>
<reference evidence="11 12" key="1">
    <citation type="submission" date="2025-04" db="UniProtKB">
        <authorList>
            <consortium name="RefSeq"/>
        </authorList>
    </citation>
    <scope>IDENTIFICATION</scope>
    <source>
        <tissue evidence="11 12">Whole sample</tissue>
    </source>
</reference>
<dbReference type="InterPro" id="IPR011029">
    <property type="entry name" value="DEATH-like_dom_sf"/>
</dbReference>
<dbReference type="GO" id="GO:0048471">
    <property type="term" value="C:perinuclear region of cytoplasm"/>
    <property type="evidence" value="ECO:0007669"/>
    <property type="project" value="TreeGrafter"/>
</dbReference>
<evidence type="ECO:0000313" key="10">
    <source>
        <dbReference type="Proteomes" id="UP000694844"/>
    </source>
</evidence>
<evidence type="ECO:0000256" key="3">
    <source>
        <dbReference type="ARBA" id="ARBA00022553"/>
    </source>
</evidence>
<name>A0A8B8C0R3_CRAVI</name>
<keyword evidence="2" id="KW-1017">Isopeptide bond</keyword>
<keyword evidence="4" id="KW-0399">Innate immunity</keyword>
<dbReference type="SMART" id="SM00368">
    <property type="entry name" value="LRR_RI"/>
    <property type="match status" value="5"/>
</dbReference>
<accession>A0A8B8C0R3</accession>
<dbReference type="PANTHER" id="PTHR24113:SF12">
    <property type="entry name" value="RAN GTPASE-ACTIVATING PROTEIN 1"/>
    <property type="match status" value="1"/>
</dbReference>